<dbReference type="NCBIfam" id="TIGR02229">
    <property type="entry name" value="caa3_sub_IV"/>
    <property type="match status" value="1"/>
</dbReference>
<dbReference type="InterPro" id="IPR005171">
    <property type="entry name" value="Cyt_c_oxidase_su4_prok"/>
</dbReference>
<evidence type="ECO:0000256" key="2">
    <source>
        <dbReference type="ARBA" id="ARBA00022475"/>
    </source>
</evidence>
<keyword evidence="4 6" id="KW-1133">Transmembrane helix</keyword>
<comment type="caution">
    <text evidence="7">The sequence shown here is derived from an EMBL/GenBank/DDBJ whole genome shotgun (WGS) entry which is preliminary data.</text>
</comment>
<dbReference type="InterPro" id="IPR011743">
    <property type="entry name" value="Caa3_sub_IV"/>
</dbReference>
<keyword evidence="5 6" id="KW-0472">Membrane</keyword>
<evidence type="ECO:0000256" key="5">
    <source>
        <dbReference type="ARBA" id="ARBA00023136"/>
    </source>
</evidence>
<evidence type="ECO:0000313" key="7">
    <source>
        <dbReference type="EMBL" id="MRG92182.1"/>
    </source>
</evidence>
<feature type="transmembrane region" description="Helical" evidence="6">
    <location>
        <begin position="38"/>
        <end position="56"/>
    </location>
</feature>
<dbReference type="AlphaFoldDB" id="A0A6N7PJ93"/>
<keyword evidence="2" id="KW-1003">Cell membrane</keyword>
<name>A0A6N7PJ93_9BACT</name>
<protein>
    <recommendedName>
        <fullName evidence="9">Cytochrome-c oxidase</fullName>
    </recommendedName>
</protein>
<evidence type="ECO:0000256" key="3">
    <source>
        <dbReference type="ARBA" id="ARBA00022692"/>
    </source>
</evidence>
<dbReference type="Pfam" id="PF03626">
    <property type="entry name" value="COX4_pro"/>
    <property type="match status" value="1"/>
</dbReference>
<feature type="transmembrane region" description="Helical" evidence="6">
    <location>
        <begin position="68"/>
        <end position="86"/>
    </location>
</feature>
<keyword evidence="3 6" id="KW-0812">Transmembrane</keyword>
<reference evidence="7 8" key="1">
    <citation type="submission" date="2019-10" db="EMBL/GenBank/DDBJ databases">
        <title>A soil myxobacterium in the family Polyangiaceae.</title>
        <authorList>
            <person name="Li Y."/>
            <person name="Wang J."/>
        </authorList>
    </citation>
    <scope>NUCLEOTIDE SEQUENCE [LARGE SCALE GENOMIC DNA]</scope>
    <source>
        <strain evidence="7 8">DSM 14734</strain>
    </source>
</reference>
<dbReference type="EMBL" id="WJIE01000002">
    <property type="protein sequence ID" value="MRG92182.1"/>
    <property type="molecule type" value="Genomic_DNA"/>
</dbReference>
<dbReference type="Proteomes" id="UP000440224">
    <property type="component" value="Unassembled WGS sequence"/>
</dbReference>
<evidence type="ECO:0000256" key="4">
    <source>
        <dbReference type="ARBA" id="ARBA00022989"/>
    </source>
</evidence>
<dbReference type="OrthoDB" id="5524984at2"/>
<proteinExistence type="predicted"/>
<evidence type="ECO:0000313" key="8">
    <source>
        <dbReference type="Proteomes" id="UP000440224"/>
    </source>
</evidence>
<dbReference type="RefSeq" id="WP_153819008.1">
    <property type="nucleotide sequence ID" value="NZ_WJIE01000002.1"/>
</dbReference>
<evidence type="ECO:0000256" key="1">
    <source>
        <dbReference type="ARBA" id="ARBA00004651"/>
    </source>
</evidence>
<feature type="transmembrane region" description="Helical" evidence="6">
    <location>
        <begin position="12"/>
        <end position="32"/>
    </location>
</feature>
<gene>
    <name evidence="7" type="ORF">GF068_09605</name>
</gene>
<keyword evidence="8" id="KW-1185">Reference proteome</keyword>
<evidence type="ECO:0000256" key="6">
    <source>
        <dbReference type="SAM" id="Phobius"/>
    </source>
</evidence>
<dbReference type="GO" id="GO:0005886">
    <property type="term" value="C:plasma membrane"/>
    <property type="evidence" value="ECO:0007669"/>
    <property type="project" value="UniProtKB-SubCell"/>
</dbReference>
<accession>A0A6N7PJ93</accession>
<comment type="subcellular location">
    <subcellularLocation>
        <location evidence="1">Cell membrane</location>
        <topology evidence="1">Multi-pass membrane protein</topology>
    </subcellularLocation>
</comment>
<organism evidence="7 8">
    <name type="scientific">Polyangium spumosum</name>
    <dbReference type="NCBI Taxonomy" id="889282"/>
    <lineage>
        <taxon>Bacteria</taxon>
        <taxon>Pseudomonadati</taxon>
        <taxon>Myxococcota</taxon>
        <taxon>Polyangia</taxon>
        <taxon>Polyangiales</taxon>
        <taxon>Polyangiaceae</taxon>
        <taxon>Polyangium</taxon>
    </lineage>
</organism>
<evidence type="ECO:0008006" key="9">
    <source>
        <dbReference type="Google" id="ProtNLM"/>
    </source>
</evidence>
<sequence>MIRAHVTTPKLVVSWVALLVLTFLSFGISRVGLGEAELVIALGISVVKTFVVLFIFMHLVEQRFANRLIVILTFLFIVLLVTLTVADPMTRKTFPMRPDPAARPYP</sequence>